<protein>
    <submittedName>
        <fullName evidence="1">Uncharacterized protein</fullName>
    </submittedName>
</protein>
<evidence type="ECO:0000313" key="2">
    <source>
        <dbReference type="Proteomes" id="UP000692954"/>
    </source>
</evidence>
<dbReference type="EMBL" id="CAJJDN010000066">
    <property type="protein sequence ID" value="CAD8096494.1"/>
    <property type="molecule type" value="Genomic_DNA"/>
</dbReference>
<name>A0A8S1P2L7_9CILI</name>
<accession>A0A8S1P2L7</accession>
<dbReference type="OrthoDB" id="296325at2759"/>
<comment type="caution">
    <text evidence="1">The sequence shown here is derived from an EMBL/GenBank/DDBJ whole genome shotgun (WGS) entry which is preliminary data.</text>
</comment>
<sequence>MFDNNSYDIQCTIHGNHLIIQLDADNFENFDMNALDNNYFFQVTELRSVPPDTCPLKCINSFNKFVQHLIFPFLNQIQIKLNFLIQHLVFQINIKNNGFLKKNAQFWQSLLTNSYLDQLLFVSKIRDRLIQNLIQAHQIYFLIHTFMMNMKRNLFQQMINIINQSQKQFQSFSKKVTHQDQSLSIILI</sequence>
<reference evidence="1" key="1">
    <citation type="submission" date="2021-01" db="EMBL/GenBank/DDBJ databases">
        <authorList>
            <consortium name="Genoscope - CEA"/>
            <person name="William W."/>
        </authorList>
    </citation>
    <scope>NUCLEOTIDE SEQUENCE</scope>
</reference>
<dbReference type="AlphaFoldDB" id="A0A8S1P2L7"/>
<organism evidence="1 2">
    <name type="scientific">Paramecium sonneborni</name>
    <dbReference type="NCBI Taxonomy" id="65129"/>
    <lineage>
        <taxon>Eukaryota</taxon>
        <taxon>Sar</taxon>
        <taxon>Alveolata</taxon>
        <taxon>Ciliophora</taxon>
        <taxon>Intramacronucleata</taxon>
        <taxon>Oligohymenophorea</taxon>
        <taxon>Peniculida</taxon>
        <taxon>Parameciidae</taxon>
        <taxon>Paramecium</taxon>
    </lineage>
</organism>
<gene>
    <name evidence="1" type="ORF">PSON_ATCC_30995.1.T0660191</name>
</gene>
<keyword evidence="2" id="KW-1185">Reference proteome</keyword>
<dbReference type="Proteomes" id="UP000692954">
    <property type="component" value="Unassembled WGS sequence"/>
</dbReference>
<proteinExistence type="predicted"/>
<evidence type="ECO:0000313" key="1">
    <source>
        <dbReference type="EMBL" id="CAD8096494.1"/>
    </source>
</evidence>